<sequence>MVCRSPRVDTRGWPDNNLFDEGLLLNFGLNVMHFIGNQSLSVEGPLGGYHVLFDSALVDFNIINGSIVFNGRYLNHLQSDVVLMRLQNSSVTGFWTAQPWCVAKIW</sequence>
<gene>
    <name evidence="1" type="ORF">g.155453</name>
</gene>
<organism evidence="1">
    <name type="scientific">Schizaphis graminum</name>
    <name type="common">Green bug aphid</name>
    <dbReference type="NCBI Taxonomy" id="13262"/>
    <lineage>
        <taxon>Eukaryota</taxon>
        <taxon>Metazoa</taxon>
        <taxon>Ecdysozoa</taxon>
        <taxon>Arthropoda</taxon>
        <taxon>Hexapoda</taxon>
        <taxon>Insecta</taxon>
        <taxon>Pterygota</taxon>
        <taxon>Neoptera</taxon>
        <taxon>Paraneoptera</taxon>
        <taxon>Hemiptera</taxon>
        <taxon>Sternorrhyncha</taxon>
        <taxon>Aphidomorpha</taxon>
        <taxon>Aphidoidea</taxon>
        <taxon>Aphididae</taxon>
        <taxon>Aphidini</taxon>
        <taxon>Schizaphis</taxon>
    </lineage>
</organism>
<dbReference type="EMBL" id="GGMR01008818">
    <property type="protein sequence ID" value="MBY21437.1"/>
    <property type="molecule type" value="Transcribed_RNA"/>
</dbReference>
<proteinExistence type="predicted"/>
<evidence type="ECO:0000313" key="1">
    <source>
        <dbReference type="EMBL" id="MBY21437.1"/>
    </source>
</evidence>
<protein>
    <submittedName>
        <fullName evidence="1">Uncharacterized protein</fullName>
    </submittedName>
</protein>
<name>A0A2S2NWB0_SCHGA</name>
<reference evidence="1" key="1">
    <citation type="submission" date="2018-04" db="EMBL/GenBank/DDBJ databases">
        <title>Transcriptome of Schizaphis graminum biotype I.</title>
        <authorList>
            <person name="Scully E.D."/>
            <person name="Geib S.M."/>
            <person name="Palmer N.A."/>
            <person name="Koch K."/>
            <person name="Bradshaw J."/>
            <person name="Heng-Moss T."/>
            <person name="Sarath G."/>
        </authorList>
    </citation>
    <scope>NUCLEOTIDE SEQUENCE</scope>
</reference>
<accession>A0A2S2NWB0</accession>
<dbReference type="AlphaFoldDB" id="A0A2S2NWB0"/>